<proteinExistence type="predicted"/>
<evidence type="ECO:0000313" key="1">
    <source>
        <dbReference type="EMBL" id="RGY30068.1"/>
    </source>
</evidence>
<name>A0A415T4M7_9BACE</name>
<dbReference type="KEGG" id="bcac:CGC64_14025"/>
<comment type="caution">
    <text evidence="1">The sequence shown here is derived from an EMBL/GenBank/DDBJ whole genome shotgun (WGS) entry which is preliminary data.</text>
</comment>
<sequence length="104" mass="11465">MADEGVKRVDMDGFIDNQGNFGVDGIVGPHHEKEGSYDAYIGVYQPCDGRNRVLYTLPESGISVLNVIPPVRNKVNSTDLCCPSSQAKWVNGSQTGRIVFRFME</sequence>
<gene>
    <name evidence="1" type="ORF">DXA49_00670</name>
</gene>
<dbReference type="EMBL" id="QSCS01000001">
    <property type="protein sequence ID" value="RGY30068.1"/>
    <property type="molecule type" value="Genomic_DNA"/>
</dbReference>
<protein>
    <submittedName>
        <fullName evidence="1">Uncharacterized protein</fullName>
    </submittedName>
</protein>
<dbReference type="Proteomes" id="UP000284431">
    <property type="component" value="Unassembled WGS sequence"/>
</dbReference>
<organism evidence="1 2">
    <name type="scientific">Bacteroides caccae</name>
    <dbReference type="NCBI Taxonomy" id="47678"/>
    <lineage>
        <taxon>Bacteria</taxon>
        <taxon>Pseudomonadati</taxon>
        <taxon>Bacteroidota</taxon>
        <taxon>Bacteroidia</taxon>
        <taxon>Bacteroidales</taxon>
        <taxon>Bacteroidaceae</taxon>
        <taxon>Bacteroides</taxon>
    </lineage>
</organism>
<dbReference type="AlphaFoldDB" id="A0A415T4M7"/>
<accession>A0A415T4M7</accession>
<evidence type="ECO:0000313" key="2">
    <source>
        <dbReference type="Proteomes" id="UP000284431"/>
    </source>
</evidence>
<reference evidence="1 2" key="1">
    <citation type="submission" date="2018-08" db="EMBL/GenBank/DDBJ databases">
        <title>A genome reference for cultivated species of the human gut microbiota.</title>
        <authorList>
            <person name="Zou Y."/>
            <person name="Xue W."/>
            <person name="Luo G."/>
        </authorList>
    </citation>
    <scope>NUCLEOTIDE SEQUENCE [LARGE SCALE GENOMIC DNA]</scope>
    <source>
        <strain evidence="1 2">OF02-6LB</strain>
    </source>
</reference>